<dbReference type="InterPro" id="IPR011009">
    <property type="entry name" value="Kinase-like_dom_sf"/>
</dbReference>
<protein>
    <recommendedName>
        <fullName evidence="1">Protein kinase domain-containing protein</fullName>
    </recommendedName>
</protein>
<evidence type="ECO:0000259" key="1">
    <source>
        <dbReference type="PROSITE" id="PS50011"/>
    </source>
</evidence>
<feature type="domain" description="Protein kinase" evidence="1">
    <location>
        <begin position="1"/>
        <end position="136"/>
    </location>
</feature>
<comment type="caution">
    <text evidence="2">The sequence shown here is derived from an EMBL/GenBank/DDBJ whole genome shotgun (WGS) entry which is preliminary data.</text>
</comment>
<dbReference type="Gene3D" id="1.10.510.10">
    <property type="entry name" value="Transferase(Phosphotransferase) domain 1"/>
    <property type="match status" value="1"/>
</dbReference>
<evidence type="ECO:0000313" key="3">
    <source>
        <dbReference type="Proteomes" id="UP000813461"/>
    </source>
</evidence>
<proteinExistence type="predicted"/>
<dbReference type="GO" id="GO:0004672">
    <property type="term" value="F:protein kinase activity"/>
    <property type="evidence" value="ECO:0007669"/>
    <property type="project" value="InterPro"/>
</dbReference>
<dbReference type="InterPro" id="IPR000719">
    <property type="entry name" value="Prot_kinase_dom"/>
</dbReference>
<accession>A0A8K0RAP9</accession>
<dbReference type="AlphaFoldDB" id="A0A8K0RAP9"/>
<dbReference type="Proteomes" id="UP000813461">
    <property type="component" value="Unassembled WGS sequence"/>
</dbReference>
<dbReference type="EMBL" id="JAGMVJ010000006">
    <property type="protein sequence ID" value="KAH7089821.1"/>
    <property type="molecule type" value="Genomic_DNA"/>
</dbReference>
<name>A0A8K0RAP9_9PLEO</name>
<reference evidence="2" key="1">
    <citation type="journal article" date="2021" name="Nat. Commun.">
        <title>Genetic determinants of endophytism in the Arabidopsis root mycobiome.</title>
        <authorList>
            <person name="Mesny F."/>
            <person name="Miyauchi S."/>
            <person name="Thiergart T."/>
            <person name="Pickel B."/>
            <person name="Atanasova L."/>
            <person name="Karlsson M."/>
            <person name="Huettel B."/>
            <person name="Barry K.W."/>
            <person name="Haridas S."/>
            <person name="Chen C."/>
            <person name="Bauer D."/>
            <person name="Andreopoulos W."/>
            <person name="Pangilinan J."/>
            <person name="LaButti K."/>
            <person name="Riley R."/>
            <person name="Lipzen A."/>
            <person name="Clum A."/>
            <person name="Drula E."/>
            <person name="Henrissat B."/>
            <person name="Kohler A."/>
            <person name="Grigoriev I.V."/>
            <person name="Martin F.M."/>
            <person name="Hacquard S."/>
        </authorList>
    </citation>
    <scope>NUCLEOTIDE SEQUENCE</scope>
    <source>
        <strain evidence="2">MPI-SDFR-AT-0120</strain>
    </source>
</reference>
<dbReference type="PROSITE" id="PS50011">
    <property type="entry name" value="PROTEIN_KINASE_DOM"/>
    <property type="match status" value="1"/>
</dbReference>
<evidence type="ECO:0000313" key="2">
    <source>
        <dbReference type="EMBL" id="KAH7089821.1"/>
    </source>
</evidence>
<organism evidence="2 3">
    <name type="scientific">Paraphoma chrysanthemicola</name>
    <dbReference type="NCBI Taxonomy" id="798071"/>
    <lineage>
        <taxon>Eukaryota</taxon>
        <taxon>Fungi</taxon>
        <taxon>Dikarya</taxon>
        <taxon>Ascomycota</taxon>
        <taxon>Pezizomycotina</taxon>
        <taxon>Dothideomycetes</taxon>
        <taxon>Pleosporomycetidae</taxon>
        <taxon>Pleosporales</taxon>
        <taxon>Pleosporineae</taxon>
        <taxon>Phaeosphaeriaceae</taxon>
        <taxon>Paraphoma</taxon>
    </lineage>
</organism>
<gene>
    <name evidence="2" type="ORF">FB567DRAFT_521623</name>
</gene>
<dbReference type="OrthoDB" id="310217at2759"/>
<dbReference type="GO" id="GO:0005524">
    <property type="term" value="F:ATP binding"/>
    <property type="evidence" value="ECO:0007669"/>
    <property type="project" value="InterPro"/>
</dbReference>
<sequence length="136" mass="15385">MRQIYARCEITILGNFKHVNIIQLYDSPIPEHGHGPPWMVTKYCDHRTVRDLLAYLPLAVKWSPSAFSGRFSNHWHRQPSTAIPVLRRAKCGTVCRIATLFRLLSLSKLTDQPKAPVSTHFPVKLGDFGCAVTDSD</sequence>
<dbReference type="SUPFAM" id="SSF56112">
    <property type="entry name" value="Protein kinase-like (PK-like)"/>
    <property type="match status" value="1"/>
</dbReference>
<keyword evidence="3" id="KW-1185">Reference proteome</keyword>